<dbReference type="Pfam" id="PF00860">
    <property type="entry name" value="Xan_ur_permease"/>
    <property type="match status" value="1"/>
</dbReference>
<dbReference type="GO" id="GO:0016020">
    <property type="term" value="C:membrane"/>
    <property type="evidence" value="ECO:0007669"/>
    <property type="project" value="UniProtKB-SubCell"/>
</dbReference>
<feature type="transmembrane region" description="Helical" evidence="6">
    <location>
        <begin position="132"/>
        <end position="150"/>
    </location>
</feature>
<dbReference type="AlphaFoldDB" id="F1L2S5"/>
<dbReference type="InterPro" id="IPR006043">
    <property type="entry name" value="NCS2"/>
</dbReference>
<feature type="transmembrane region" description="Helical" evidence="6">
    <location>
        <begin position="429"/>
        <end position="446"/>
    </location>
</feature>
<evidence type="ECO:0000256" key="4">
    <source>
        <dbReference type="ARBA" id="ARBA00022989"/>
    </source>
</evidence>
<dbReference type="EMBL" id="JI170255">
    <property type="protein sequence ID" value="ADY44429.1"/>
    <property type="molecule type" value="mRNA"/>
</dbReference>
<accession>F1L2S5</accession>
<feature type="transmembrane region" description="Helical" evidence="6">
    <location>
        <begin position="461"/>
        <end position="480"/>
    </location>
</feature>
<feature type="transmembrane region" description="Helical" evidence="6">
    <location>
        <begin position="373"/>
        <end position="393"/>
    </location>
</feature>
<feature type="transmembrane region" description="Helical" evidence="6">
    <location>
        <begin position="21"/>
        <end position="45"/>
    </location>
</feature>
<name>F1L2S5_ASCSU</name>
<comment type="subcellular location">
    <subcellularLocation>
        <location evidence="1">Membrane</location>
        <topology evidence="1">Multi-pass membrane protein</topology>
    </subcellularLocation>
</comment>
<evidence type="ECO:0000256" key="3">
    <source>
        <dbReference type="ARBA" id="ARBA00022692"/>
    </source>
</evidence>
<feature type="transmembrane region" description="Helical" evidence="6">
    <location>
        <begin position="156"/>
        <end position="178"/>
    </location>
</feature>
<keyword evidence="4 6" id="KW-1133">Transmembrane helix</keyword>
<proteinExistence type="evidence at transcript level"/>
<feature type="transmembrane region" description="Helical" evidence="6">
    <location>
        <begin position="57"/>
        <end position="77"/>
    </location>
</feature>
<organism evidence="7">
    <name type="scientific">Ascaris suum</name>
    <name type="common">Pig roundworm</name>
    <name type="synonym">Ascaris lumbricoides</name>
    <dbReference type="NCBI Taxonomy" id="6253"/>
    <lineage>
        <taxon>Eukaryota</taxon>
        <taxon>Metazoa</taxon>
        <taxon>Ecdysozoa</taxon>
        <taxon>Nematoda</taxon>
        <taxon>Chromadorea</taxon>
        <taxon>Rhabditida</taxon>
        <taxon>Spirurina</taxon>
        <taxon>Ascaridomorpha</taxon>
        <taxon>Ascaridoidea</taxon>
        <taxon>Ascarididae</taxon>
        <taxon>Ascaris</taxon>
    </lineage>
</organism>
<feature type="transmembrane region" description="Helical" evidence="6">
    <location>
        <begin position="228"/>
        <end position="248"/>
    </location>
</feature>
<dbReference type="NCBIfam" id="NF037981">
    <property type="entry name" value="NCS2_1"/>
    <property type="match status" value="1"/>
</dbReference>
<evidence type="ECO:0000256" key="6">
    <source>
        <dbReference type="SAM" id="Phobius"/>
    </source>
</evidence>
<evidence type="ECO:0000256" key="5">
    <source>
        <dbReference type="ARBA" id="ARBA00023136"/>
    </source>
</evidence>
<feature type="transmembrane region" description="Helical" evidence="6">
    <location>
        <begin position="399"/>
        <end position="417"/>
    </location>
</feature>
<protein>
    <submittedName>
        <fullName evidence="7">Solute carrier family 23 member 2</fullName>
    </submittedName>
</protein>
<evidence type="ECO:0000256" key="1">
    <source>
        <dbReference type="ARBA" id="ARBA00004141"/>
    </source>
</evidence>
<keyword evidence="5 6" id="KW-0472">Membrane</keyword>
<dbReference type="GO" id="GO:0022857">
    <property type="term" value="F:transmembrane transporter activity"/>
    <property type="evidence" value="ECO:0007669"/>
    <property type="project" value="InterPro"/>
</dbReference>
<evidence type="ECO:0000313" key="7">
    <source>
        <dbReference type="EMBL" id="ADY44429.1"/>
    </source>
</evidence>
<keyword evidence="3 6" id="KW-0812">Transmembrane</keyword>
<reference evidence="7" key="1">
    <citation type="journal article" date="2011" name="Genome Res.">
        <title>Deep small RNA sequencing from the nematode Ascaris reveals conservation, functional diversification, and novel developmental profiles.</title>
        <authorList>
            <person name="Wang J."/>
            <person name="Czech B."/>
            <person name="Crunk A."/>
            <person name="Wallace A."/>
            <person name="Mitreva M."/>
            <person name="Hannon G.J."/>
            <person name="Davis R.E."/>
        </authorList>
    </citation>
    <scope>NUCLEOTIDE SEQUENCE</scope>
</reference>
<feature type="transmembrane region" description="Helical" evidence="6">
    <location>
        <begin position="185"/>
        <end position="202"/>
    </location>
</feature>
<feature type="transmembrane region" description="Helical" evidence="6">
    <location>
        <begin position="289"/>
        <end position="311"/>
    </location>
</feature>
<feature type="transmembrane region" description="Helical" evidence="6">
    <location>
        <begin position="331"/>
        <end position="353"/>
    </location>
</feature>
<dbReference type="PANTHER" id="PTHR11119">
    <property type="entry name" value="XANTHINE-URACIL / VITAMIN C PERMEASE FAMILY MEMBER"/>
    <property type="match status" value="1"/>
</dbReference>
<sequence length="556" mass="60100">MGRVKEGDSQLHYRANDTPKWSVAILFGAQQMMCCISGLLVMPFVVADLMCAGSGSVALRVRLISATFVVCGIATLLQTTFGLRLAILQGPSFAFLPPLIAFSSLPENACNATDKDFVPEEQWIHRMRTVQGSLFVASLSIVFLGATGFVGRIAKFLGPITICPILTLLTISTIEVILTNISEHWISIVQISTLVVVAVYLADVDVPIPIVDIMHRRVTVSKARVFGLFPYLISIGVVWLICCLLTWTNLEPDEGKARVDKNQTMIILYNSPWLSVPYPGQFGMPRISLGLSFGFLASCVACVIETLGSYATIARVSQEPTAPSSTVNRAILIEGIGCCLAALMGISVGVTTFSENVALVSVTKVASRLTMQLAGCMLIILGIFSKVGAILATIPSPCIGAVLLVGMSMIFGVGLSCLQSVDLKISRNLTIMGFSVIVGLLIPHYFKLHPPHTGLVDVDHILQILLNIPMFVGGIIALILDNTVSGASDIQRGLRRRGKEEGSEFSNGYAFPDIVNRTIKSLPLTTRLPFMPSKQTLEMSLKMKMVHRDKRVSTIA</sequence>
<evidence type="ECO:0000256" key="2">
    <source>
        <dbReference type="ARBA" id="ARBA00008821"/>
    </source>
</evidence>
<comment type="similarity">
    <text evidence="2">Belongs to the nucleobase:cation symporter-2 (NCS2) (TC 2.A.40) family.</text>
</comment>